<protein>
    <submittedName>
        <fullName evidence="1">4250_t:CDS:1</fullName>
    </submittedName>
</protein>
<organism evidence="1 2">
    <name type="scientific">Funneliformis geosporum</name>
    <dbReference type="NCBI Taxonomy" id="1117311"/>
    <lineage>
        <taxon>Eukaryota</taxon>
        <taxon>Fungi</taxon>
        <taxon>Fungi incertae sedis</taxon>
        <taxon>Mucoromycota</taxon>
        <taxon>Glomeromycotina</taxon>
        <taxon>Glomeromycetes</taxon>
        <taxon>Glomerales</taxon>
        <taxon>Glomeraceae</taxon>
        <taxon>Funneliformis</taxon>
    </lineage>
</organism>
<evidence type="ECO:0000313" key="2">
    <source>
        <dbReference type="Proteomes" id="UP001153678"/>
    </source>
</evidence>
<dbReference type="Proteomes" id="UP001153678">
    <property type="component" value="Unassembled WGS sequence"/>
</dbReference>
<keyword evidence="2" id="KW-1185">Reference proteome</keyword>
<evidence type="ECO:0000313" key="1">
    <source>
        <dbReference type="EMBL" id="CAI2184554.1"/>
    </source>
</evidence>
<dbReference type="AlphaFoldDB" id="A0A9W4SV89"/>
<gene>
    <name evidence="1" type="ORF">FWILDA_LOCUS11635</name>
</gene>
<comment type="caution">
    <text evidence="1">The sequence shown here is derived from an EMBL/GenBank/DDBJ whole genome shotgun (WGS) entry which is preliminary data.</text>
</comment>
<name>A0A9W4SV89_9GLOM</name>
<proteinExistence type="predicted"/>
<dbReference type="EMBL" id="CAMKVN010003373">
    <property type="protein sequence ID" value="CAI2184554.1"/>
    <property type="molecule type" value="Genomic_DNA"/>
</dbReference>
<sequence length="63" mass="6932">MLQGAQSVYITTNLWSSCNDEPYIGITAGWLNPIDWTLKEALLACEKINGKHTDNGPNIVKAI</sequence>
<reference evidence="1" key="1">
    <citation type="submission" date="2022-08" db="EMBL/GenBank/DDBJ databases">
        <authorList>
            <person name="Kallberg Y."/>
            <person name="Tangrot J."/>
            <person name="Rosling A."/>
        </authorList>
    </citation>
    <scope>NUCLEOTIDE SEQUENCE</scope>
    <source>
        <strain evidence="1">Wild A</strain>
    </source>
</reference>
<accession>A0A9W4SV89</accession>
<dbReference type="OrthoDB" id="1607513at2759"/>